<dbReference type="EMBL" id="UINC01159140">
    <property type="protein sequence ID" value="SVD57069.1"/>
    <property type="molecule type" value="Genomic_DNA"/>
</dbReference>
<reference evidence="2" key="1">
    <citation type="submission" date="2018-05" db="EMBL/GenBank/DDBJ databases">
        <authorList>
            <person name="Lanie J.A."/>
            <person name="Ng W.-L."/>
            <person name="Kazmierczak K.M."/>
            <person name="Andrzejewski T.M."/>
            <person name="Davidsen T.M."/>
            <person name="Wayne K.J."/>
            <person name="Tettelin H."/>
            <person name="Glass J.I."/>
            <person name="Rusch D."/>
            <person name="Podicherti R."/>
            <person name="Tsui H.-C.T."/>
            <person name="Winkler M.E."/>
        </authorList>
    </citation>
    <scope>NUCLEOTIDE SEQUENCE</scope>
</reference>
<organism evidence="2">
    <name type="scientific">marine metagenome</name>
    <dbReference type="NCBI Taxonomy" id="408172"/>
    <lineage>
        <taxon>unclassified sequences</taxon>
        <taxon>metagenomes</taxon>
        <taxon>ecological metagenomes</taxon>
    </lineage>
</organism>
<evidence type="ECO:0000313" key="2">
    <source>
        <dbReference type="EMBL" id="SVD57069.1"/>
    </source>
</evidence>
<accession>A0A382WEE9</accession>
<dbReference type="AlphaFoldDB" id="A0A382WEE9"/>
<name>A0A382WEE9_9ZZZZ</name>
<proteinExistence type="predicted"/>
<protein>
    <submittedName>
        <fullName evidence="2">Uncharacterized protein</fullName>
    </submittedName>
</protein>
<feature type="region of interest" description="Disordered" evidence="1">
    <location>
        <begin position="1"/>
        <end position="29"/>
    </location>
</feature>
<sequence length="29" mass="3337">MSKRTSKKKTNARRKKANHGRKPNVGRNS</sequence>
<gene>
    <name evidence="2" type="ORF">METZ01_LOCUS409923</name>
</gene>
<evidence type="ECO:0000256" key="1">
    <source>
        <dbReference type="SAM" id="MobiDB-lite"/>
    </source>
</evidence>